<feature type="transmembrane region" description="Helical" evidence="1">
    <location>
        <begin position="161"/>
        <end position="179"/>
    </location>
</feature>
<organism evidence="2 3">
    <name type="scientific">Paracoccus gahaiensis</name>
    <dbReference type="NCBI Taxonomy" id="1706839"/>
    <lineage>
        <taxon>Bacteria</taxon>
        <taxon>Pseudomonadati</taxon>
        <taxon>Pseudomonadota</taxon>
        <taxon>Alphaproteobacteria</taxon>
        <taxon>Rhodobacterales</taxon>
        <taxon>Paracoccaceae</taxon>
        <taxon>Paracoccus</taxon>
    </lineage>
</organism>
<feature type="transmembrane region" description="Helical" evidence="1">
    <location>
        <begin position="126"/>
        <end position="149"/>
    </location>
</feature>
<accession>A0A4V5MXB6</accession>
<reference evidence="2 3" key="1">
    <citation type="submission" date="2019-04" db="EMBL/GenBank/DDBJ databases">
        <authorList>
            <person name="Li J."/>
        </authorList>
    </citation>
    <scope>NUCLEOTIDE SEQUENCE [LARGE SCALE GENOMIC DNA]</scope>
    <source>
        <strain evidence="2 3">KCTC 42687</strain>
    </source>
</reference>
<keyword evidence="3" id="KW-1185">Reference proteome</keyword>
<feature type="transmembrane region" description="Helical" evidence="1">
    <location>
        <begin position="31"/>
        <end position="50"/>
    </location>
</feature>
<dbReference type="RefSeq" id="WP_136887348.1">
    <property type="nucleotide sequence ID" value="NZ_SUNI01000024.1"/>
</dbReference>
<keyword evidence="1" id="KW-0812">Transmembrane</keyword>
<evidence type="ECO:0000313" key="2">
    <source>
        <dbReference type="EMBL" id="TJZ89858.1"/>
    </source>
</evidence>
<feature type="transmembrane region" description="Helical" evidence="1">
    <location>
        <begin position="88"/>
        <end position="106"/>
    </location>
</feature>
<name>A0A4V5MXB6_9RHOB</name>
<dbReference type="InterPro" id="IPR009495">
    <property type="entry name" value="NrsF"/>
</dbReference>
<proteinExistence type="predicted"/>
<dbReference type="Pfam" id="PF06532">
    <property type="entry name" value="NrsF"/>
    <property type="match status" value="1"/>
</dbReference>
<comment type="caution">
    <text evidence="2">The sequence shown here is derived from an EMBL/GenBank/DDBJ whole genome shotgun (WGS) entry which is preliminary data.</text>
</comment>
<dbReference type="Proteomes" id="UP000309747">
    <property type="component" value="Unassembled WGS sequence"/>
</dbReference>
<keyword evidence="1" id="KW-1133">Transmembrane helix</keyword>
<feature type="transmembrane region" description="Helical" evidence="1">
    <location>
        <begin position="62"/>
        <end position="81"/>
    </location>
</feature>
<keyword evidence="1" id="KW-0472">Membrane</keyword>
<feature type="transmembrane region" description="Helical" evidence="1">
    <location>
        <begin position="185"/>
        <end position="207"/>
    </location>
</feature>
<evidence type="ECO:0000313" key="3">
    <source>
        <dbReference type="Proteomes" id="UP000309747"/>
    </source>
</evidence>
<gene>
    <name evidence="2" type="ORF">FA743_17385</name>
</gene>
<protein>
    <submittedName>
        <fullName evidence="2">DUF1109 domain-containing protein</fullName>
    </submittedName>
</protein>
<evidence type="ECO:0000256" key="1">
    <source>
        <dbReference type="SAM" id="Phobius"/>
    </source>
</evidence>
<dbReference type="EMBL" id="SUNI01000024">
    <property type="protein sequence ID" value="TJZ89858.1"/>
    <property type="molecule type" value="Genomic_DNA"/>
</dbReference>
<dbReference type="AlphaFoldDB" id="A0A4V5MXB6"/>
<sequence length="213" mass="21545">MTNRPSTEDLIHRLATAPPPARLSGRGTASLMLGAVGLALALFLTLAGPRADLLPALADPQVLAKLILPLVLAPLALMLALRSARPGVGLPLGLLALPALAAVGLFGARLVQTPPGLVLPGIMGHSAAACLLSITALSAPALLLGLILFRRGAALRPALTGGLVGLAASAAATAGYALYCTEDSPLFFTLWYGLAMAICTAAGAVAGRRLLRW</sequence>